<proteinExistence type="predicted"/>
<dbReference type="KEGG" id="sbi:8058313"/>
<dbReference type="EMBL" id="CM027688">
    <property type="protein sequence ID" value="KAG0517514.1"/>
    <property type="molecule type" value="Genomic_DNA"/>
</dbReference>
<evidence type="ECO:0000313" key="3">
    <source>
        <dbReference type="EMBL" id="KAG0517514.1"/>
    </source>
</evidence>
<evidence type="ECO:0000313" key="4">
    <source>
        <dbReference type="Proteomes" id="UP000807115"/>
    </source>
</evidence>
<dbReference type="Gramene" id="EES17948">
    <property type="protein sequence ID" value="EES17948"/>
    <property type="gene ID" value="SORBI_3009G090800"/>
</dbReference>
<gene>
    <name evidence="3" type="ORF">BDA96_09G095500</name>
</gene>
<dbReference type="OrthoDB" id="75724at2759"/>
<reference evidence="3" key="1">
    <citation type="journal article" date="2019" name="BMC Genomics">
        <title>A new reference genome for Sorghum bicolor reveals high levels of sequence similarity between sweet and grain genotypes: implications for the genetics of sugar metabolism.</title>
        <authorList>
            <person name="Cooper E.A."/>
            <person name="Brenton Z.W."/>
            <person name="Flinn B.S."/>
            <person name="Jenkins J."/>
            <person name="Shu S."/>
            <person name="Flowers D."/>
            <person name="Luo F."/>
            <person name="Wang Y."/>
            <person name="Xia P."/>
            <person name="Barry K."/>
            <person name="Daum C."/>
            <person name="Lipzen A."/>
            <person name="Yoshinaga Y."/>
            <person name="Schmutz J."/>
            <person name="Saski C."/>
            <person name="Vermerris W."/>
            <person name="Kresovich S."/>
        </authorList>
    </citation>
    <scope>NUCLEOTIDE SEQUENCE</scope>
</reference>
<dbReference type="Gene3D" id="3.40.525.10">
    <property type="entry name" value="CRAL-TRIO lipid binding domain"/>
    <property type="match status" value="1"/>
</dbReference>
<dbReference type="SUPFAM" id="SSF46938">
    <property type="entry name" value="CRAL/TRIO N-terminal domain"/>
    <property type="match status" value="1"/>
</dbReference>
<dbReference type="SMART" id="SM01100">
    <property type="entry name" value="CRAL_TRIO_N"/>
    <property type="match status" value="1"/>
</dbReference>
<evidence type="ECO:0000259" key="2">
    <source>
        <dbReference type="PROSITE" id="PS50191"/>
    </source>
</evidence>
<dbReference type="Pfam" id="PF00650">
    <property type="entry name" value="CRAL_TRIO"/>
    <property type="match status" value="1"/>
</dbReference>
<protein>
    <recommendedName>
        <fullName evidence="2">CRAL-TRIO domain-containing protein</fullName>
    </recommendedName>
</protein>
<dbReference type="CDD" id="cd00170">
    <property type="entry name" value="SEC14"/>
    <property type="match status" value="1"/>
</dbReference>
<name>A0A921Q8K8_SORBI</name>
<dbReference type="SUPFAM" id="SSF52087">
    <property type="entry name" value="CRAL/TRIO domain"/>
    <property type="match status" value="1"/>
</dbReference>
<dbReference type="OMA" id="SIARESM"/>
<dbReference type="PROSITE" id="PS50191">
    <property type="entry name" value="CRAL_TRIO"/>
    <property type="match status" value="1"/>
</dbReference>
<sequence length="270" mass="31347">MSNLLKSKSDPKLKKQASSSHEQQAKINEVRELLGDLPTEMPGFLTDSTIRRFLRTRNWSTVQATKALKETVKWRRQYRPDKIRWEDIAETEQLLKKMYIADYLDKNGRTVFVAMPSIKSLVPAKEQVKLLVYNLESCTMSSENAQENVVWVVDFSGWTVSSTPLAESRQSVHIIQNYYPGLIDVAILCNPPKMFESFWKILNYFIEPEVKEKVKFVYTNDSECQRIMADMFDLDKLESAFGGCNTSGIDIVKYSERMQRRDQTRNLHIP</sequence>
<dbReference type="InterPro" id="IPR036273">
    <property type="entry name" value="CRAL/TRIO_N_dom_sf"/>
</dbReference>
<dbReference type="PANTHER" id="PTHR45824:SF16">
    <property type="entry name" value="CRAL-TRIO DOMAIN-CONTAINING PROTEIN"/>
    <property type="match status" value="1"/>
</dbReference>
<dbReference type="Proteomes" id="UP000807115">
    <property type="component" value="Chromosome 9"/>
</dbReference>
<dbReference type="InterPro" id="IPR011074">
    <property type="entry name" value="CRAL/TRIO_N_dom"/>
</dbReference>
<feature type="domain" description="CRAL-TRIO" evidence="2">
    <location>
        <begin position="87"/>
        <end position="249"/>
    </location>
</feature>
<dbReference type="FunFam" id="3.40.525.10:FF:000024">
    <property type="entry name" value="Sec14p-like phosphatidylinositol transfer family protein"/>
    <property type="match status" value="1"/>
</dbReference>
<reference evidence="3" key="2">
    <citation type="submission" date="2020-10" db="EMBL/GenBank/DDBJ databases">
        <authorList>
            <person name="Cooper E.A."/>
            <person name="Brenton Z.W."/>
            <person name="Flinn B.S."/>
            <person name="Jenkins J."/>
            <person name="Shu S."/>
            <person name="Flowers D."/>
            <person name="Luo F."/>
            <person name="Wang Y."/>
            <person name="Xia P."/>
            <person name="Barry K."/>
            <person name="Daum C."/>
            <person name="Lipzen A."/>
            <person name="Yoshinaga Y."/>
            <person name="Schmutz J."/>
            <person name="Saski C."/>
            <person name="Vermerris W."/>
            <person name="Kresovich S."/>
        </authorList>
    </citation>
    <scope>NUCLEOTIDE SEQUENCE</scope>
</reference>
<accession>A0A921Q8K8</accession>
<feature type="region of interest" description="Disordered" evidence="1">
    <location>
        <begin position="1"/>
        <end position="24"/>
    </location>
</feature>
<organism evidence="3 4">
    <name type="scientific">Sorghum bicolor</name>
    <name type="common">Sorghum</name>
    <name type="synonym">Sorghum vulgare</name>
    <dbReference type="NCBI Taxonomy" id="4558"/>
    <lineage>
        <taxon>Eukaryota</taxon>
        <taxon>Viridiplantae</taxon>
        <taxon>Streptophyta</taxon>
        <taxon>Embryophyta</taxon>
        <taxon>Tracheophyta</taxon>
        <taxon>Spermatophyta</taxon>
        <taxon>Magnoliopsida</taxon>
        <taxon>Liliopsida</taxon>
        <taxon>Poales</taxon>
        <taxon>Poaceae</taxon>
        <taxon>PACMAD clade</taxon>
        <taxon>Panicoideae</taxon>
        <taxon>Andropogonodae</taxon>
        <taxon>Andropogoneae</taxon>
        <taxon>Sorghinae</taxon>
        <taxon>Sorghum</taxon>
    </lineage>
</organism>
<dbReference type="InterPro" id="IPR052578">
    <property type="entry name" value="PI_Transfer_CRAL-TRIO"/>
</dbReference>
<dbReference type="AlphaFoldDB" id="A0A921Q8K8"/>
<dbReference type="InterPro" id="IPR001251">
    <property type="entry name" value="CRAL-TRIO_dom"/>
</dbReference>
<evidence type="ECO:0000256" key="1">
    <source>
        <dbReference type="SAM" id="MobiDB-lite"/>
    </source>
</evidence>
<dbReference type="PANTHER" id="PTHR45824">
    <property type="entry name" value="GH16843P"/>
    <property type="match status" value="1"/>
</dbReference>
<comment type="caution">
    <text evidence="3">The sequence shown here is derived from an EMBL/GenBank/DDBJ whole genome shotgun (WGS) entry which is preliminary data.</text>
</comment>
<dbReference type="InterPro" id="IPR036865">
    <property type="entry name" value="CRAL-TRIO_dom_sf"/>
</dbReference>
<dbReference type="SMART" id="SM00516">
    <property type="entry name" value="SEC14"/>
    <property type="match status" value="1"/>
</dbReference>